<dbReference type="Gene3D" id="1.10.260.130">
    <property type="match status" value="1"/>
</dbReference>
<dbReference type="EMBL" id="SUMD01000001">
    <property type="protein sequence ID" value="TJZ81721.1"/>
    <property type="molecule type" value="Genomic_DNA"/>
</dbReference>
<dbReference type="InterPro" id="IPR029058">
    <property type="entry name" value="AB_hydrolase_fold"/>
</dbReference>
<dbReference type="PANTHER" id="PTHR34853:SF1">
    <property type="entry name" value="LIPASE 5"/>
    <property type="match status" value="1"/>
</dbReference>
<dbReference type="PIRSF" id="PIRSF029171">
    <property type="entry name" value="Esterase_LipA"/>
    <property type="match status" value="1"/>
</dbReference>
<keyword evidence="1" id="KW-0732">Signal</keyword>
<organism evidence="2 3">
    <name type="scientific">Rhodococcus oryzae</name>
    <dbReference type="NCBI Taxonomy" id="2571143"/>
    <lineage>
        <taxon>Bacteria</taxon>
        <taxon>Bacillati</taxon>
        <taxon>Actinomycetota</taxon>
        <taxon>Actinomycetes</taxon>
        <taxon>Mycobacteriales</taxon>
        <taxon>Nocardiaceae</taxon>
        <taxon>Rhodococcus</taxon>
    </lineage>
</organism>
<feature type="chain" id="PRO_5047311253" evidence="1">
    <location>
        <begin position="39"/>
        <end position="413"/>
    </location>
</feature>
<feature type="signal peptide" evidence="1">
    <location>
        <begin position="1"/>
        <end position="38"/>
    </location>
</feature>
<dbReference type="Gene3D" id="3.40.50.1820">
    <property type="entry name" value="alpha/beta hydrolase"/>
    <property type="match status" value="1"/>
</dbReference>
<dbReference type="Pfam" id="PF03583">
    <property type="entry name" value="LIP"/>
    <property type="match status" value="1"/>
</dbReference>
<evidence type="ECO:0000313" key="2">
    <source>
        <dbReference type="EMBL" id="TJZ81721.1"/>
    </source>
</evidence>
<protein>
    <submittedName>
        <fullName evidence="2">Lipase</fullName>
    </submittedName>
</protein>
<proteinExistence type="predicted"/>
<gene>
    <name evidence="2" type="ORF">FCG67_01755</name>
</gene>
<dbReference type="Proteomes" id="UP000305109">
    <property type="component" value="Unassembled WGS sequence"/>
</dbReference>
<reference evidence="2 3" key="1">
    <citation type="submission" date="2019-04" db="EMBL/GenBank/DDBJ databases">
        <title>Rhodococcus oryzae sp. nov., a novel actinomycete isolated from rhizosphere soil of rice (Oryza sativa L.).</title>
        <authorList>
            <person name="Li C."/>
        </authorList>
    </citation>
    <scope>NUCLEOTIDE SEQUENCE [LARGE SCALE GENOMIC DNA]</scope>
    <source>
        <strain evidence="2 3">NEAU-CX67</strain>
    </source>
</reference>
<dbReference type="SUPFAM" id="SSF53474">
    <property type="entry name" value="alpha/beta-Hydrolases"/>
    <property type="match status" value="1"/>
</dbReference>
<evidence type="ECO:0000313" key="3">
    <source>
        <dbReference type="Proteomes" id="UP000305109"/>
    </source>
</evidence>
<comment type="caution">
    <text evidence="2">The sequence shown here is derived from an EMBL/GenBank/DDBJ whole genome shotgun (WGS) entry which is preliminary data.</text>
</comment>
<dbReference type="PANTHER" id="PTHR34853">
    <property type="match status" value="1"/>
</dbReference>
<accession>A0ABY2RRS9</accession>
<evidence type="ECO:0000256" key="1">
    <source>
        <dbReference type="SAM" id="SignalP"/>
    </source>
</evidence>
<keyword evidence="3" id="KW-1185">Reference proteome</keyword>
<sequence>MVPVSPTIHRRFSMRVTLRDSATALLAALALAISPAITAPPAAAQAQPLMPAPDPDPFYWASPDLAARANGDILRSRPVDVSRFGNADGWQVAYRSTNSSGHPVAAVTTVLVPRGGVDRPLLSYQAIINALGTRCGPSHTLFNGQLQEAPVVNLALMRGWAIALPDHLGPTSAYGAARLGGQIVLDGVRAVQHLPEARLGHSPVGLAGYSGGGMTSGWAGALAPTYAPELPIVGVAAGGVPANLSELANGLGTAPHPLFGLGFAATLGLEREYPSSIPLASGLTGAGLALRDRIANACSQEIIDAGANHSAAEVSADPAKINEPAVRAIFDQNSLMMFPGVPRAPVYVWHGNGDQLAPLDSIAATVGRYCAAGVPVQFSVFPGDHGPTSIEGLPGVLGWLDGRFAGQPAPSNC</sequence>
<name>A0ABY2RRS9_9NOCA</name>
<dbReference type="InterPro" id="IPR005152">
    <property type="entry name" value="Lipase_secreted"/>
</dbReference>